<dbReference type="InterPro" id="IPR008915">
    <property type="entry name" value="Peptidase_M50"/>
</dbReference>
<dbReference type="GO" id="GO:0004222">
    <property type="term" value="F:metalloendopeptidase activity"/>
    <property type="evidence" value="ECO:0007669"/>
    <property type="project" value="InterPro"/>
</dbReference>
<dbReference type="GO" id="GO:0016020">
    <property type="term" value="C:membrane"/>
    <property type="evidence" value="ECO:0007669"/>
    <property type="project" value="UniProtKB-SubCell"/>
</dbReference>
<evidence type="ECO:0000256" key="4">
    <source>
        <dbReference type="ARBA" id="ARBA00022670"/>
    </source>
</evidence>
<dbReference type="InterPro" id="IPR001478">
    <property type="entry name" value="PDZ"/>
</dbReference>
<evidence type="ECO:0000256" key="2">
    <source>
        <dbReference type="ARBA" id="ARBA00004141"/>
    </source>
</evidence>
<sequence length="357" mass="39697">MLTGFLALLLTLILVIGLHEAGHALAARLFKVNIQRIAIGFGRPLLKRQDKHSIEWVWGLWPLGGYVRLLNSRIQPVREDELPFCFDKKPVWQRLIILLAGAVANLFVTWVALTLMLMVGYKQYDAAIEKVTPQSLAASAGFKAGDRILMINGHSAQSLQEAGMRLIASLGQANIPVVVQNQQNQPQKLQLDLSRWRFPAVKGSLFSLLGFEMVSPATNQRWVPGTHFFSAAREALVKMADLFAFFVVMLKQLLTGMIPFTLLLGPVGFFNVSLNSFVQGFSVFLYFIASLSLTVGFVNLLPVPGLDGGSMVYVLLEKIRGKPISIAMEVLLHRLALILFMLIFVQLILNDLARYAH</sequence>
<dbReference type="AlphaFoldDB" id="A0A0W0TV67"/>
<evidence type="ECO:0000256" key="8">
    <source>
        <dbReference type="ARBA" id="ARBA00022989"/>
    </source>
</evidence>
<feature type="domain" description="PDZ" evidence="12">
    <location>
        <begin position="128"/>
        <end position="181"/>
    </location>
</feature>
<comment type="caution">
    <text evidence="13">The sequence shown here is derived from an EMBL/GenBank/DDBJ whole genome shotgun (WGS) entry which is preliminary data.</text>
</comment>
<evidence type="ECO:0000259" key="12">
    <source>
        <dbReference type="PROSITE" id="PS50106"/>
    </source>
</evidence>
<dbReference type="PATRIC" id="fig|448.7.peg.456"/>
<dbReference type="InterPro" id="IPR036034">
    <property type="entry name" value="PDZ_sf"/>
</dbReference>
<dbReference type="RefSeq" id="WP_058525612.1">
    <property type="nucleotide sequence ID" value="NZ_CAAAHY010000001.1"/>
</dbReference>
<dbReference type="InterPro" id="IPR041489">
    <property type="entry name" value="PDZ_6"/>
</dbReference>
<evidence type="ECO:0000256" key="3">
    <source>
        <dbReference type="ARBA" id="ARBA00007931"/>
    </source>
</evidence>
<keyword evidence="8 11" id="KW-1133">Transmembrane helix</keyword>
<dbReference type="GO" id="GO:0006508">
    <property type="term" value="P:proteolysis"/>
    <property type="evidence" value="ECO:0007669"/>
    <property type="project" value="UniProtKB-KW"/>
</dbReference>
<evidence type="ECO:0000256" key="9">
    <source>
        <dbReference type="ARBA" id="ARBA00023049"/>
    </source>
</evidence>
<protein>
    <submittedName>
        <fullName evidence="13">Membrane associated zinc metalloprotease</fullName>
    </submittedName>
</protein>
<keyword evidence="4 13" id="KW-0645">Protease</keyword>
<organism evidence="13 14">
    <name type="scientific">Legionella erythra</name>
    <dbReference type="NCBI Taxonomy" id="448"/>
    <lineage>
        <taxon>Bacteria</taxon>
        <taxon>Pseudomonadati</taxon>
        <taxon>Pseudomonadota</taxon>
        <taxon>Gammaproteobacteria</taxon>
        <taxon>Legionellales</taxon>
        <taxon>Legionellaceae</taxon>
        <taxon>Legionella</taxon>
    </lineage>
</organism>
<evidence type="ECO:0000256" key="10">
    <source>
        <dbReference type="ARBA" id="ARBA00023136"/>
    </source>
</evidence>
<dbReference type="EMBL" id="LNYA01000003">
    <property type="protein sequence ID" value="KTC99538.1"/>
    <property type="molecule type" value="Genomic_DNA"/>
</dbReference>
<reference evidence="13 14" key="1">
    <citation type="submission" date="2015-11" db="EMBL/GenBank/DDBJ databases">
        <title>Genomic analysis of 38 Legionella species identifies large and diverse effector repertoires.</title>
        <authorList>
            <person name="Burstein D."/>
            <person name="Amaro F."/>
            <person name="Zusman T."/>
            <person name="Lifshitz Z."/>
            <person name="Cohen O."/>
            <person name="Gilbert J.A."/>
            <person name="Pupko T."/>
            <person name="Shuman H.A."/>
            <person name="Segal G."/>
        </authorList>
    </citation>
    <scope>NUCLEOTIDE SEQUENCE [LARGE SCALE GENOMIC DNA]</scope>
    <source>
        <strain evidence="13 14">SE-32A-C8</strain>
    </source>
</reference>
<feature type="transmembrane region" description="Helical" evidence="11">
    <location>
        <begin position="283"/>
        <end position="303"/>
    </location>
</feature>
<dbReference type="SUPFAM" id="SSF50156">
    <property type="entry name" value="PDZ domain-like"/>
    <property type="match status" value="1"/>
</dbReference>
<dbReference type="Pfam" id="PF17820">
    <property type="entry name" value="PDZ_6"/>
    <property type="match status" value="1"/>
</dbReference>
<dbReference type="InterPro" id="IPR004387">
    <property type="entry name" value="Pept_M50_Zn"/>
</dbReference>
<comment type="cofactor">
    <cofactor evidence="1">
        <name>Zn(2+)</name>
        <dbReference type="ChEBI" id="CHEBI:29105"/>
    </cofactor>
</comment>
<keyword evidence="14" id="KW-1185">Reference proteome</keyword>
<comment type="subcellular location">
    <subcellularLocation>
        <location evidence="2">Membrane</location>
        <topology evidence="2">Multi-pass membrane protein</topology>
    </subcellularLocation>
</comment>
<keyword evidence="5 11" id="KW-0812">Transmembrane</keyword>
<dbReference type="Pfam" id="PF02163">
    <property type="entry name" value="Peptidase_M50"/>
    <property type="match status" value="1"/>
</dbReference>
<feature type="transmembrane region" description="Helical" evidence="11">
    <location>
        <begin position="242"/>
        <end position="263"/>
    </location>
</feature>
<accession>A0A0W0TV67</accession>
<dbReference type="PANTHER" id="PTHR42837:SF2">
    <property type="entry name" value="MEMBRANE METALLOPROTEASE ARASP2, CHLOROPLASTIC-RELATED"/>
    <property type="match status" value="1"/>
</dbReference>
<dbReference type="PROSITE" id="PS50106">
    <property type="entry name" value="PDZ"/>
    <property type="match status" value="1"/>
</dbReference>
<evidence type="ECO:0000313" key="14">
    <source>
        <dbReference type="Proteomes" id="UP000054773"/>
    </source>
</evidence>
<keyword evidence="9 13" id="KW-0482">Metalloprotease</keyword>
<evidence type="ECO:0000256" key="11">
    <source>
        <dbReference type="SAM" id="Phobius"/>
    </source>
</evidence>
<gene>
    <name evidence="13" type="ORF">Lery_0439</name>
</gene>
<evidence type="ECO:0000313" key="13">
    <source>
        <dbReference type="EMBL" id="KTC99538.1"/>
    </source>
</evidence>
<name>A0A0W0TV67_LEGER</name>
<keyword evidence="10 11" id="KW-0472">Membrane</keyword>
<proteinExistence type="inferred from homology"/>
<evidence type="ECO:0000256" key="5">
    <source>
        <dbReference type="ARBA" id="ARBA00022692"/>
    </source>
</evidence>
<dbReference type="PANTHER" id="PTHR42837">
    <property type="entry name" value="REGULATOR OF SIGMA-E PROTEASE RSEP"/>
    <property type="match status" value="1"/>
</dbReference>
<dbReference type="Proteomes" id="UP000054773">
    <property type="component" value="Unassembled WGS sequence"/>
</dbReference>
<evidence type="ECO:0000256" key="1">
    <source>
        <dbReference type="ARBA" id="ARBA00001947"/>
    </source>
</evidence>
<dbReference type="OrthoDB" id="9782003at2"/>
<feature type="transmembrane region" description="Helical" evidence="11">
    <location>
        <begin position="324"/>
        <end position="349"/>
    </location>
</feature>
<keyword evidence="7" id="KW-0862">Zinc</keyword>
<keyword evidence="6" id="KW-0378">Hydrolase</keyword>
<evidence type="ECO:0000256" key="6">
    <source>
        <dbReference type="ARBA" id="ARBA00022801"/>
    </source>
</evidence>
<evidence type="ECO:0000256" key="7">
    <source>
        <dbReference type="ARBA" id="ARBA00022833"/>
    </source>
</evidence>
<comment type="similarity">
    <text evidence="3">Belongs to the peptidase M50B family.</text>
</comment>
<dbReference type="Gene3D" id="2.30.42.10">
    <property type="match status" value="1"/>
</dbReference>
<feature type="transmembrane region" description="Helical" evidence="11">
    <location>
        <begin position="96"/>
        <end position="121"/>
    </location>
</feature>
<dbReference type="STRING" id="448.Lery_0439"/>